<dbReference type="PANTHER" id="PTHR43477:SF1">
    <property type="entry name" value="DIHYDROANTICAPSIN 7-DEHYDROGENASE"/>
    <property type="match status" value="1"/>
</dbReference>
<dbReference type="Pfam" id="PF23441">
    <property type="entry name" value="SDR"/>
    <property type="match status" value="1"/>
</dbReference>
<evidence type="ECO:0000313" key="4">
    <source>
        <dbReference type="EMBL" id="KAF2163024.1"/>
    </source>
</evidence>
<dbReference type="InterPro" id="IPR036291">
    <property type="entry name" value="NAD(P)-bd_dom_sf"/>
</dbReference>
<dbReference type="InterPro" id="IPR002347">
    <property type="entry name" value="SDR_fam"/>
</dbReference>
<keyword evidence="2" id="KW-0521">NADP</keyword>
<sequence>MPNSKDKLSGKKIIVVGGSSGIGAGAAAALLEHGAHVTIISSSEENLKVALQRLNSPNVTGEVGNVRDGAAYTAVLQRLAPVDHIVYSSVDKIIRGAIAEADLDEAKHYFGVKFWGSALTGKIVSKHDIIRPGGSLTLTSGTGAIKPGTTASIGGSLNAGLFTMTQGLANELIPKKIRVNCVVPGVVQTELWDKMGQSKEQQVETFKKVGDSLPVGFVATPEDIAEAYLYCVRADYANGTLITIDGGGIL</sequence>
<dbReference type="EMBL" id="ML993610">
    <property type="protein sequence ID" value="KAF2163024.1"/>
    <property type="molecule type" value="Genomic_DNA"/>
</dbReference>
<dbReference type="PANTHER" id="PTHR43477">
    <property type="entry name" value="DIHYDROANTICAPSIN 7-DEHYDROGENASE"/>
    <property type="match status" value="1"/>
</dbReference>
<dbReference type="GeneID" id="54561398"/>
<dbReference type="InterPro" id="IPR051122">
    <property type="entry name" value="SDR_DHRS6-like"/>
</dbReference>
<accession>A0A6A6C7F6</accession>
<dbReference type="CDD" id="cd05233">
    <property type="entry name" value="SDR_c"/>
    <property type="match status" value="1"/>
</dbReference>
<dbReference type="Gene3D" id="3.40.50.720">
    <property type="entry name" value="NAD(P)-binding Rossmann-like Domain"/>
    <property type="match status" value="1"/>
</dbReference>
<dbReference type="SUPFAM" id="SSF51735">
    <property type="entry name" value="NAD(P)-binding Rossmann-fold domains"/>
    <property type="match status" value="1"/>
</dbReference>
<gene>
    <name evidence="4" type="ORF">M409DRAFT_26471</name>
</gene>
<dbReference type="InterPro" id="IPR057571">
    <property type="entry name" value="SDR_PhqE-like"/>
</dbReference>
<keyword evidence="3" id="KW-0560">Oxidoreductase</keyword>
<evidence type="ECO:0000256" key="1">
    <source>
        <dbReference type="ARBA" id="ARBA00006484"/>
    </source>
</evidence>
<name>A0A6A6C7F6_ZASCE</name>
<dbReference type="RefSeq" id="XP_033663913.1">
    <property type="nucleotide sequence ID" value="XM_033808126.1"/>
</dbReference>
<keyword evidence="5" id="KW-1185">Reference proteome</keyword>
<evidence type="ECO:0000256" key="3">
    <source>
        <dbReference type="ARBA" id="ARBA00023002"/>
    </source>
</evidence>
<evidence type="ECO:0000313" key="5">
    <source>
        <dbReference type="Proteomes" id="UP000799537"/>
    </source>
</evidence>
<evidence type="ECO:0008006" key="6">
    <source>
        <dbReference type="Google" id="ProtNLM"/>
    </source>
</evidence>
<proteinExistence type="inferred from homology"/>
<dbReference type="AlphaFoldDB" id="A0A6A6C7F6"/>
<dbReference type="Proteomes" id="UP000799537">
    <property type="component" value="Unassembled WGS sequence"/>
</dbReference>
<dbReference type="OrthoDB" id="294295at2759"/>
<evidence type="ECO:0000256" key="2">
    <source>
        <dbReference type="ARBA" id="ARBA00022857"/>
    </source>
</evidence>
<organism evidence="4 5">
    <name type="scientific">Zasmidium cellare ATCC 36951</name>
    <dbReference type="NCBI Taxonomy" id="1080233"/>
    <lineage>
        <taxon>Eukaryota</taxon>
        <taxon>Fungi</taxon>
        <taxon>Dikarya</taxon>
        <taxon>Ascomycota</taxon>
        <taxon>Pezizomycotina</taxon>
        <taxon>Dothideomycetes</taxon>
        <taxon>Dothideomycetidae</taxon>
        <taxon>Mycosphaerellales</taxon>
        <taxon>Mycosphaerellaceae</taxon>
        <taxon>Zasmidium</taxon>
    </lineage>
</organism>
<protein>
    <recommendedName>
        <fullName evidence="6">NAD(P)-binding protein</fullName>
    </recommendedName>
</protein>
<comment type="similarity">
    <text evidence="1">Belongs to the short-chain dehydrogenases/reductases (SDR) family.</text>
</comment>
<dbReference type="PRINTS" id="PR00081">
    <property type="entry name" value="GDHRDH"/>
</dbReference>
<reference evidence="4" key="1">
    <citation type="journal article" date="2020" name="Stud. Mycol.">
        <title>101 Dothideomycetes genomes: a test case for predicting lifestyles and emergence of pathogens.</title>
        <authorList>
            <person name="Haridas S."/>
            <person name="Albert R."/>
            <person name="Binder M."/>
            <person name="Bloem J."/>
            <person name="Labutti K."/>
            <person name="Salamov A."/>
            <person name="Andreopoulos B."/>
            <person name="Baker S."/>
            <person name="Barry K."/>
            <person name="Bills G."/>
            <person name="Bluhm B."/>
            <person name="Cannon C."/>
            <person name="Castanera R."/>
            <person name="Culley D."/>
            <person name="Daum C."/>
            <person name="Ezra D."/>
            <person name="Gonzalez J."/>
            <person name="Henrissat B."/>
            <person name="Kuo A."/>
            <person name="Liang C."/>
            <person name="Lipzen A."/>
            <person name="Lutzoni F."/>
            <person name="Magnuson J."/>
            <person name="Mondo S."/>
            <person name="Nolan M."/>
            <person name="Ohm R."/>
            <person name="Pangilinan J."/>
            <person name="Park H.-J."/>
            <person name="Ramirez L."/>
            <person name="Alfaro M."/>
            <person name="Sun H."/>
            <person name="Tritt A."/>
            <person name="Yoshinaga Y."/>
            <person name="Zwiers L.-H."/>
            <person name="Turgeon B."/>
            <person name="Goodwin S."/>
            <person name="Spatafora J."/>
            <person name="Crous P."/>
            <person name="Grigoriev I."/>
        </authorList>
    </citation>
    <scope>NUCLEOTIDE SEQUENCE</scope>
    <source>
        <strain evidence="4">ATCC 36951</strain>
    </source>
</reference>
<dbReference type="GO" id="GO:0016491">
    <property type="term" value="F:oxidoreductase activity"/>
    <property type="evidence" value="ECO:0007669"/>
    <property type="project" value="UniProtKB-KW"/>
</dbReference>